<evidence type="ECO:0000313" key="2">
    <source>
        <dbReference type="EMBL" id="CAG5067374.1"/>
    </source>
</evidence>
<dbReference type="EMBL" id="CAJRAU010000001">
    <property type="protein sequence ID" value="CAG5067374.1"/>
    <property type="molecule type" value="Genomic_DNA"/>
</dbReference>
<protein>
    <recommendedName>
        <fullName evidence="1">NrtR DNA-binding winged helix domain-containing protein</fullName>
    </recommendedName>
</protein>
<name>A0ABM8UJ26_9BACT</name>
<feature type="domain" description="NrtR DNA-binding winged helix" evidence="1">
    <location>
        <begin position="179"/>
        <end position="239"/>
    </location>
</feature>
<dbReference type="PANTHER" id="PTHR43736:SF4">
    <property type="entry name" value="SLR1690 PROTEIN"/>
    <property type="match status" value="1"/>
</dbReference>
<proteinExistence type="predicted"/>
<comment type="caution">
    <text evidence="2">The sequence shown here is derived from an EMBL/GenBank/DDBJ whole genome shotgun (WGS) entry which is preliminary data.</text>
</comment>
<dbReference type="RefSeq" id="WP_215232597.1">
    <property type="nucleotide sequence ID" value="NZ_CAJRAU010000001.1"/>
</dbReference>
<dbReference type="Proteomes" id="UP000679725">
    <property type="component" value="Unassembled WGS sequence"/>
</dbReference>
<dbReference type="Gene3D" id="1.10.10.10">
    <property type="entry name" value="Winged helix-like DNA-binding domain superfamily/Winged helix DNA-binding domain"/>
    <property type="match status" value="1"/>
</dbReference>
<evidence type="ECO:0000313" key="3">
    <source>
        <dbReference type="Proteomes" id="UP000679725"/>
    </source>
</evidence>
<accession>A0ABM8UJ26</accession>
<reference evidence="2 3" key="1">
    <citation type="submission" date="2021-04" db="EMBL/GenBank/DDBJ databases">
        <authorList>
            <person name="Rodrigo-Torres L."/>
            <person name="Arahal R. D."/>
            <person name="Lucena T."/>
        </authorList>
    </citation>
    <scope>NUCLEOTIDE SEQUENCE [LARGE SCALE GENOMIC DNA]</scope>
    <source>
        <strain evidence="2 3">CECT 9623</strain>
    </source>
</reference>
<dbReference type="InterPro" id="IPR036390">
    <property type="entry name" value="WH_DNA-bd_sf"/>
</dbReference>
<dbReference type="SUPFAM" id="SSF46785">
    <property type="entry name" value="Winged helix' DNA-binding domain"/>
    <property type="match status" value="1"/>
</dbReference>
<keyword evidence="3" id="KW-1185">Reference proteome</keyword>
<dbReference type="PANTHER" id="PTHR43736">
    <property type="entry name" value="ADP-RIBOSE PYROPHOSPHATASE"/>
    <property type="match status" value="1"/>
</dbReference>
<evidence type="ECO:0000259" key="1">
    <source>
        <dbReference type="Pfam" id="PF21906"/>
    </source>
</evidence>
<dbReference type="InterPro" id="IPR054105">
    <property type="entry name" value="WHD_NrtR"/>
</dbReference>
<gene>
    <name evidence="2" type="ORF">DYBT9623_00094</name>
</gene>
<dbReference type="Gene3D" id="3.90.79.10">
    <property type="entry name" value="Nucleoside Triphosphate Pyrophosphohydrolase"/>
    <property type="match status" value="1"/>
</dbReference>
<sequence length="241" mass="27995">MDFPSEQNYIEQLSIDCVIFGYHQKQLKVLVPKLNFNGDFYALPSGFVIQDEDIDAAADRILRGRTGIQDTYIDQFHVFGKAGRSNETFLDKLLELNKDTLGEKGMNKKQYDWITKRFVSIGYYALVDINKVIPKKIAIDASIDWYDVRELPPMIMDHNEIVAKALDHLRINIDDKLIAFKLLSETFTMKEIQELYETVFNKPFARNNFQKKILDLNVLDRLEKKFTGAANKAPFLYRLRG</sequence>
<dbReference type="InterPro" id="IPR036388">
    <property type="entry name" value="WH-like_DNA-bd_sf"/>
</dbReference>
<dbReference type="Pfam" id="PF21906">
    <property type="entry name" value="WHD_NrtR"/>
    <property type="match status" value="1"/>
</dbReference>
<dbReference type="CDD" id="cd18873">
    <property type="entry name" value="NUDIX_NadM_like"/>
    <property type="match status" value="1"/>
</dbReference>
<dbReference type="InterPro" id="IPR015797">
    <property type="entry name" value="NUDIX_hydrolase-like_dom_sf"/>
</dbReference>
<dbReference type="SUPFAM" id="SSF55811">
    <property type="entry name" value="Nudix"/>
    <property type="match status" value="1"/>
</dbReference>
<organism evidence="2 3">
    <name type="scientific">Dyadobacter linearis</name>
    <dbReference type="NCBI Taxonomy" id="2823330"/>
    <lineage>
        <taxon>Bacteria</taxon>
        <taxon>Pseudomonadati</taxon>
        <taxon>Bacteroidota</taxon>
        <taxon>Cytophagia</taxon>
        <taxon>Cytophagales</taxon>
        <taxon>Spirosomataceae</taxon>
        <taxon>Dyadobacter</taxon>
    </lineage>
</organism>